<dbReference type="SUPFAM" id="SSF52540">
    <property type="entry name" value="P-loop containing nucleoside triphosphate hydrolases"/>
    <property type="match status" value="2"/>
</dbReference>
<keyword evidence="4 14" id="KW-0479">Metal-binding</keyword>
<keyword evidence="9 14" id="KW-0799">Topoisomerase</keyword>
<dbReference type="GO" id="GO:0160097">
    <property type="term" value="F:reverse gyrase activity"/>
    <property type="evidence" value="ECO:0007669"/>
    <property type="project" value="UniProtKB-UniRule"/>
</dbReference>
<organism evidence="22">
    <name type="scientific">Sulfurisphaera javensis</name>
    <dbReference type="NCBI Taxonomy" id="2049879"/>
    <lineage>
        <taxon>Archaea</taxon>
        <taxon>Thermoproteota</taxon>
        <taxon>Thermoprotei</taxon>
        <taxon>Sulfolobales</taxon>
        <taxon>Sulfolobaceae</taxon>
        <taxon>Sulfurisphaera</taxon>
    </lineage>
</organism>
<evidence type="ECO:0000256" key="7">
    <source>
        <dbReference type="ARBA" id="ARBA00022833"/>
    </source>
</evidence>
<keyword evidence="6 14" id="KW-0863">Zinc-finger</keyword>
<evidence type="ECO:0000256" key="16">
    <source>
        <dbReference type="RuleBase" id="RU004026"/>
    </source>
</evidence>
<dbReference type="Pfam" id="PF17915">
    <property type="entry name" value="zf_Rg"/>
    <property type="match status" value="1"/>
</dbReference>
<dbReference type="PROSITE" id="PS50005">
    <property type="entry name" value="TPR"/>
    <property type="match status" value="1"/>
</dbReference>
<dbReference type="Pfam" id="PF00270">
    <property type="entry name" value="DEAD"/>
    <property type="match status" value="1"/>
</dbReference>
<dbReference type="KEGG" id="sjv:SJAV_22920"/>
<comment type="function">
    <text evidence="16">Modifies the topological state of DNA by introducing positive supercoils in an ATP-dependent process, increasing the linking number in steps of +1. Binds to single-stranded DNA, transiently cleaves and then rejoins the ends, introducing a positive supercoil in the process. The scissile phosphodiester is attacked by the catalytic tyrosine of the enzyme, resulting in the formation of a DNA-(5'-phosphotyrosyl)-enzyme intermediate. Involved in rewinding DNA strands in regions of the chromosome that have opened up to allow replication, transcription, DNA repair and/or for DNA protection.</text>
</comment>
<dbReference type="PROSITE" id="PS52036">
    <property type="entry name" value="ZF_RG_N"/>
    <property type="match status" value="1"/>
</dbReference>
<keyword evidence="10 14" id="KW-0238">DNA-binding</keyword>
<dbReference type="GO" id="GO:0005737">
    <property type="term" value="C:cytoplasm"/>
    <property type="evidence" value="ECO:0007669"/>
    <property type="project" value="UniProtKB-SubCell"/>
</dbReference>
<evidence type="ECO:0000256" key="12">
    <source>
        <dbReference type="ARBA" id="ARBA00043976"/>
    </source>
</evidence>
<evidence type="ECO:0000313" key="22">
    <source>
        <dbReference type="EMBL" id="BFH74348.1"/>
    </source>
</evidence>
<dbReference type="InterPro" id="IPR011545">
    <property type="entry name" value="DEAD/DEAH_box_helicase_dom"/>
</dbReference>
<dbReference type="PROSITE" id="PS51192">
    <property type="entry name" value="HELICASE_ATP_BIND_1"/>
    <property type="match status" value="1"/>
</dbReference>
<comment type="similarity">
    <text evidence="14">In the C-terminal section; belongs to the type IA topoisomerase family.</text>
</comment>
<dbReference type="InterPro" id="IPR027417">
    <property type="entry name" value="P-loop_NTPase"/>
</dbReference>
<dbReference type="RefSeq" id="WP_369609868.1">
    <property type="nucleotide sequence ID" value="NZ_AP031322.1"/>
</dbReference>
<keyword evidence="5 14" id="KW-0547">Nucleotide-binding</keyword>
<dbReference type="Gene3D" id="2.60.510.20">
    <property type="match status" value="1"/>
</dbReference>
<dbReference type="InterPro" id="IPR040569">
    <property type="entry name" value="Znf_Rg"/>
</dbReference>
<dbReference type="GO" id="GO:0006265">
    <property type="term" value="P:DNA topological change"/>
    <property type="evidence" value="ECO:0007669"/>
    <property type="project" value="UniProtKB-UniRule"/>
</dbReference>
<name>A0AAT9GUS9_9CREN</name>
<dbReference type="GO" id="GO:0006260">
    <property type="term" value="P:DNA replication"/>
    <property type="evidence" value="ECO:0007669"/>
    <property type="project" value="UniProtKB-UniRule"/>
</dbReference>
<sequence length="1155" mass="132063">MLKINYLFGCPNCGGPIDEDRLFAGIPCSKCLPGKVENLDYRVIYDLLVKNSTLKGYAEYYYENETYEEILELFKKVIKNEPWNLQKYWIKRLAKNESFSLSAPTGLGKTTTLLVYSLYFGNTSLYIVPTNSLKDQICERLKQIGAKVSCDKANDNYVNVATFNRILRHYEEYQALRPRLVIVDDSDMILKSGKTTEVIAKVLGINNEVFQDAINLVKLRKLLRFNKDDKELKDKINELEYKISSWKPLVQFLVASATLKPKGTKQQALRLLIGFEPSTIQTYLRNIADLYYPSTDLKHVIEKISDKGGLILVSKEYGKEKMKELKDLIEKLGYTASLAIAGRKFLDKFSEGKVDFLIGSASYYGVAVRGLDEPKKLKYVIFYGVPKIRLNLKDALYNPSMIVKIAEKIGIDVKDIRRKLVFLSPSEIQLLKIGLLKNEKLNGKIEEIRNYLMKLREEILNTLEDKKIERIKTESFLVAESNNKYYVYVPDAVTYIQASGRSSRIIHNGLTFGVSIVLVDDIDLLDILIQKLRKIVTSVNFINIENINMDKIRETVKKSREESAVQKKIVTKTVLLVVESPTKAKTIARLFGRPSKREVYGIPVYETIIMVNDTILIVNIIATKGHITDLTTENIGYYGVDIKDSDFIANYSPIYKCYNCGKTFTSKSDSCPYCGSIFISSTEKIIAALRKLSMEVDEVYIASDPDQEGEKIAFDVASMTSPYNRNIYRIKYHEVTRNGILEAIVNKGKIDLNLVRSQVVRRIEDRWIGFELSSALKSVFYERNHGSGRVQGPVLGWVVERTKQYKNNLGWIVNIKLGDYNIRKFFKTKEEAEKFVSNLRVKINALSEREEIQNPLPPFTTDTLLMEVFNKYGINAQITMKITQELFESGLITYHRTDSTHVSNVGVSIAKEYLESKGLKNDFIGRSWGEEGTHEAIRPTTTMDVEALIKDIEENPNKYFIRFTKYHFKIYDLIFRRFIASQMKPANIKYIKYEILINDEKIEVEIPVKVEGGFSIIYPLKVYTLSDNFTTYVGKGSTVLLLGYADVIKSMKEKEIGRPSTYAKIISTLIKHGYIVESKRRSFLIATNRGIKAYEFLSNCCSDLISENRTKSLLQKVDKIANGNVSADEVLFELHREITILSDKLVNSLKSYTNI</sequence>
<dbReference type="GO" id="GO:0008094">
    <property type="term" value="F:ATP-dependent activity, acting on DNA"/>
    <property type="evidence" value="ECO:0007669"/>
    <property type="project" value="UniProtKB-UniRule"/>
</dbReference>
<dbReference type="SMART" id="SM00436">
    <property type="entry name" value="TOP1Bc"/>
    <property type="match status" value="1"/>
</dbReference>
<feature type="domain" description="RG N-terminal-type" evidence="20">
    <location>
        <begin position="1"/>
        <end position="41"/>
    </location>
</feature>
<keyword evidence="7 14" id="KW-0862">Zinc</keyword>
<dbReference type="SUPFAM" id="SSF56712">
    <property type="entry name" value="Prokaryotic type I DNA topoisomerase"/>
    <property type="match status" value="1"/>
</dbReference>
<keyword evidence="14" id="KW-0378">Hydrolase</keyword>
<dbReference type="PANTHER" id="PTHR43505:SF1">
    <property type="entry name" value="REVERSE GYRASE"/>
    <property type="match status" value="1"/>
</dbReference>
<dbReference type="GO" id="GO:0008270">
    <property type="term" value="F:zinc ion binding"/>
    <property type="evidence" value="ECO:0007669"/>
    <property type="project" value="UniProtKB-UniRule"/>
</dbReference>
<evidence type="ECO:0000256" key="13">
    <source>
        <dbReference type="ARBA" id="ARBA00049360"/>
    </source>
</evidence>
<comment type="cofactor">
    <cofactor evidence="14">
        <name>Zn(2+)</name>
        <dbReference type="ChEBI" id="CHEBI:29105"/>
    </cofactor>
    <text evidence="14">Binds 1 or 2 zinc ions per subunit.</text>
</comment>
<dbReference type="EC" id="5.6.2.-" evidence="14"/>
<dbReference type="PRINTS" id="PR00417">
    <property type="entry name" value="PRTPISMRASEI"/>
</dbReference>
<evidence type="ECO:0000259" key="18">
    <source>
        <dbReference type="PROSITE" id="PS50880"/>
    </source>
</evidence>
<feature type="domain" description="Topo IA-type catalytic" evidence="21">
    <location>
        <begin position="751"/>
        <end position="1142"/>
    </location>
</feature>
<dbReference type="EMBL" id="AP031322">
    <property type="protein sequence ID" value="BFH74348.1"/>
    <property type="molecule type" value="Genomic_DNA"/>
</dbReference>
<dbReference type="GeneID" id="92355245"/>
<comment type="catalytic activity">
    <reaction evidence="13 14 16">
        <text>ATP + H2O = ADP + phosphate + H(+)</text>
        <dbReference type="Rhea" id="RHEA:13065"/>
        <dbReference type="ChEBI" id="CHEBI:15377"/>
        <dbReference type="ChEBI" id="CHEBI:15378"/>
        <dbReference type="ChEBI" id="CHEBI:30616"/>
        <dbReference type="ChEBI" id="CHEBI:43474"/>
        <dbReference type="ChEBI" id="CHEBI:456216"/>
    </reaction>
</comment>
<comment type="similarity">
    <text evidence="12 14">In the N-terminal section; belongs to the DEAD box helicase family. DDVD subfamily.</text>
</comment>
<comment type="function">
    <text evidence="14">Modifies the topological state of DNA by introducing positive supercoils in an ATP-dependent process, increasing the linking number in steps of +1. Binds to single-stranded DNA, transiently cleaves and then rejoins the ends, introducing a positive supercoil in the process. The scissile phosphodiester is attacked by the catalytic tyrosine of the enzyme, resulting in the formation of a DNA-(5'-phosphotyrosyl)-enzyme intermediate. Probably involved in rewinding DNA strands in regions of the chromosome that have opened up to allow replication, transcription, DNA repair and/or for DNA protection.</text>
</comment>
<evidence type="ECO:0000256" key="14">
    <source>
        <dbReference type="HAMAP-Rule" id="MF_01125"/>
    </source>
</evidence>
<feature type="domain" description="Toprim" evidence="18">
    <location>
        <begin position="573"/>
        <end position="735"/>
    </location>
</feature>
<keyword evidence="3 14" id="KW-0963">Cytoplasm</keyword>
<evidence type="ECO:0000256" key="17">
    <source>
        <dbReference type="SAM" id="Coils"/>
    </source>
</evidence>
<dbReference type="InterPro" id="IPR013497">
    <property type="entry name" value="Topo_IA_cen"/>
</dbReference>
<comment type="miscellaneous">
    <text evidence="14">This enzyme is the only unique feature of hyperthermophilic bacteria/archaea known and seems to be essential for adaptation to life at high temperatures. It may play a role in stabilization of DNA at high temperatures.</text>
</comment>
<dbReference type="InterPro" id="IPR005736">
    <property type="entry name" value="Reverse_gyrase"/>
</dbReference>
<evidence type="ECO:0000256" key="9">
    <source>
        <dbReference type="ARBA" id="ARBA00023029"/>
    </source>
</evidence>
<keyword evidence="8 14" id="KW-0067">ATP-binding</keyword>
<evidence type="ECO:0000259" key="21">
    <source>
        <dbReference type="PROSITE" id="PS52039"/>
    </source>
</evidence>
<dbReference type="Gene3D" id="1.10.460.10">
    <property type="entry name" value="Topoisomerase I, domain 2"/>
    <property type="match status" value="1"/>
</dbReference>
<dbReference type="InterPro" id="IPR019734">
    <property type="entry name" value="TPR_rpt"/>
</dbReference>
<feature type="active site" description="O-(5'-phospho-DNA)-tyrosine intermediate" evidence="14">
    <location>
        <position position="894"/>
    </location>
</feature>
<dbReference type="Gene3D" id="3.40.50.300">
    <property type="entry name" value="P-loop containing nucleotide triphosphate hydrolases"/>
    <property type="match status" value="3"/>
</dbReference>
<evidence type="ECO:0000259" key="19">
    <source>
        <dbReference type="PROSITE" id="PS51192"/>
    </source>
</evidence>
<dbReference type="InterPro" id="IPR013826">
    <property type="entry name" value="Topo_IA_cen_sub3"/>
</dbReference>
<dbReference type="GO" id="GO:0003677">
    <property type="term" value="F:DNA binding"/>
    <property type="evidence" value="ECO:0007669"/>
    <property type="project" value="UniProtKB-UniRule"/>
</dbReference>
<dbReference type="InterPro" id="IPR003601">
    <property type="entry name" value="Topo_IA_2"/>
</dbReference>
<evidence type="ECO:0000256" key="11">
    <source>
        <dbReference type="ARBA" id="ARBA00023235"/>
    </source>
</evidence>
<feature type="repeat" description="TPR" evidence="15">
    <location>
        <begin position="51"/>
        <end position="84"/>
    </location>
</feature>
<dbReference type="AlphaFoldDB" id="A0AAT9GUS9"/>
<evidence type="ECO:0000256" key="15">
    <source>
        <dbReference type="PROSITE-ProRule" id="PRU00339"/>
    </source>
</evidence>
<evidence type="ECO:0000256" key="3">
    <source>
        <dbReference type="ARBA" id="ARBA00022490"/>
    </source>
</evidence>
<reference evidence="22" key="1">
    <citation type="submission" date="2024-03" db="EMBL/GenBank/DDBJ databases">
        <title>Complete genome sequence of Sulfurisphaera javensis strain KD-1.</title>
        <authorList>
            <person name="Sakai H."/>
            <person name="Nur N."/>
            <person name="Suwanto A."/>
            <person name="Kurosawa N."/>
        </authorList>
    </citation>
    <scope>NUCLEOTIDE SEQUENCE</scope>
    <source>
        <strain evidence="22">KD-1</strain>
    </source>
</reference>
<evidence type="ECO:0000256" key="5">
    <source>
        <dbReference type="ARBA" id="ARBA00022741"/>
    </source>
</evidence>
<dbReference type="PROSITE" id="PS52039">
    <property type="entry name" value="TOPO_IA_2"/>
    <property type="match status" value="1"/>
</dbReference>
<dbReference type="InterPro" id="IPR023405">
    <property type="entry name" value="Topo_IA_core_domain"/>
</dbReference>
<comment type="subunit">
    <text evidence="2 14">Monomer.</text>
</comment>
<dbReference type="Pfam" id="PF01131">
    <property type="entry name" value="Topoisom_bac"/>
    <property type="match status" value="1"/>
</dbReference>
<evidence type="ECO:0000256" key="1">
    <source>
        <dbReference type="ARBA" id="ARBA00004496"/>
    </source>
</evidence>
<dbReference type="SMART" id="SM00493">
    <property type="entry name" value="TOPRIM"/>
    <property type="match status" value="1"/>
</dbReference>
<protein>
    <recommendedName>
        <fullName evidence="14 16">Reverse gyrase</fullName>
        <ecNumber evidence="14">5.6.2.-</ecNumber>
    </recommendedName>
</protein>
<evidence type="ECO:0000256" key="10">
    <source>
        <dbReference type="ARBA" id="ARBA00023125"/>
    </source>
</evidence>
<evidence type="ECO:0000256" key="4">
    <source>
        <dbReference type="ARBA" id="ARBA00022723"/>
    </source>
</evidence>
<dbReference type="Gene3D" id="1.10.290.10">
    <property type="entry name" value="Topoisomerase I, domain 4"/>
    <property type="match status" value="1"/>
</dbReference>
<comment type="domain">
    <text evidence="14">Introduction of positive supercoils requires the cooperation of both domains. The helicase-like domain probably does not directly unwind DNA, but more likely acts by driving ATP-dependent conformational changes within the whole enzyme. A beta hairpin in the 'latch' region of the N-terminal domain plays a regulatory role in the enzyme, repressing topoisomerase activity in the absence of ATP and preventing the enzyme from acting as an ATP-independent relaxing enzyme; it also helps to coordinate nucleotide hydrolysis by the ATPase domain with the supercoiling activity of the topoisomerase domain.</text>
</comment>
<feature type="binding site" evidence="14">
    <location>
        <position position="86"/>
    </location>
    <ligand>
        <name>ATP</name>
        <dbReference type="ChEBI" id="CHEBI:30616"/>
    </ligand>
</feature>
<accession>A0AAT9GUS9</accession>
<dbReference type="InterPro" id="IPR003602">
    <property type="entry name" value="Topo_IA_DNA-bd_dom"/>
</dbReference>
<dbReference type="HAMAP" id="MF_01125">
    <property type="entry name" value="Reverse_gyrase"/>
    <property type="match status" value="1"/>
</dbReference>
<keyword evidence="17" id="KW-0175">Coiled coil</keyword>
<keyword evidence="15" id="KW-0802">TPR repeat</keyword>
<dbReference type="PROSITE" id="PS52037">
    <property type="entry name" value="ZF_RG_C"/>
    <property type="match status" value="1"/>
</dbReference>
<dbReference type="InterPro" id="IPR014001">
    <property type="entry name" value="Helicase_ATP-bd"/>
</dbReference>
<dbReference type="InterPro" id="IPR006171">
    <property type="entry name" value="TOPRIM_dom"/>
</dbReference>
<dbReference type="CDD" id="cd00186">
    <property type="entry name" value="TOP1Ac"/>
    <property type="match status" value="1"/>
</dbReference>
<dbReference type="NCBIfam" id="TIGR01054">
    <property type="entry name" value="rgy"/>
    <property type="match status" value="1"/>
</dbReference>
<evidence type="ECO:0000256" key="2">
    <source>
        <dbReference type="ARBA" id="ARBA00011245"/>
    </source>
</evidence>
<dbReference type="GO" id="GO:0005524">
    <property type="term" value="F:ATP binding"/>
    <property type="evidence" value="ECO:0007669"/>
    <property type="project" value="UniProtKB-UniRule"/>
</dbReference>
<comment type="subcellular location">
    <subcellularLocation>
        <location evidence="1 14">Cytoplasm</location>
    </subcellularLocation>
</comment>
<feature type="region of interest" description="Topoisomerase I" evidence="14">
    <location>
        <begin position="569"/>
        <end position="1155"/>
    </location>
</feature>
<dbReference type="SMART" id="SM00437">
    <property type="entry name" value="TOP1Ac"/>
    <property type="match status" value="1"/>
</dbReference>
<feature type="coiled-coil region" evidence="17">
    <location>
        <begin position="438"/>
        <end position="465"/>
    </location>
</feature>
<dbReference type="SMART" id="SM00487">
    <property type="entry name" value="DEXDc"/>
    <property type="match status" value="1"/>
</dbReference>
<dbReference type="Pfam" id="PF01751">
    <property type="entry name" value="Toprim"/>
    <property type="match status" value="1"/>
</dbReference>
<proteinExistence type="inferred from homology"/>
<dbReference type="PROSITE" id="PS50880">
    <property type="entry name" value="TOPRIM"/>
    <property type="match status" value="1"/>
</dbReference>
<feature type="domain" description="Helicase ATP-binding" evidence="19">
    <location>
        <begin position="90"/>
        <end position="277"/>
    </location>
</feature>
<dbReference type="InterPro" id="IPR013824">
    <property type="entry name" value="Topo_IA_cen_sub1"/>
</dbReference>
<gene>
    <name evidence="22" type="primary">rgy_2</name>
    <name evidence="14" type="synonym">rgy</name>
    <name evidence="22" type="ORF">SJAV_22920</name>
</gene>
<evidence type="ECO:0000259" key="20">
    <source>
        <dbReference type="PROSITE" id="PS52036"/>
    </source>
</evidence>
<evidence type="ECO:0000256" key="8">
    <source>
        <dbReference type="ARBA" id="ARBA00022840"/>
    </source>
</evidence>
<dbReference type="PANTHER" id="PTHR43505">
    <property type="entry name" value="REVERSE GYRASE"/>
    <property type="match status" value="1"/>
</dbReference>
<dbReference type="Gene3D" id="3.40.50.140">
    <property type="match status" value="1"/>
</dbReference>
<dbReference type="GO" id="GO:0016787">
    <property type="term" value="F:hydrolase activity"/>
    <property type="evidence" value="ECO:0007669"/>
    <property type="project" value="UniProtKB-KW"/>
</dbReference>
<evidence type="ECO:0000256" key="6">
    <source>
        <dbReference type="ARBA" id="ARBA00022771"/>
    </source>
</evidence>
<keyword evidence="11 14" id="KW-0413">Isomerase</keyword>